<keyword evidence="2" id="KW-0843">Virulence</keyword>
<dbReference type="InParanoid" id="A0A1J7I453"/>
<feature type="signal peptide" evidence="4">
    <location>
        <begin position="1"/>
        <end position="17"/>
    </location>
</feature>
<dbReference type="CDD" id="cd00118">
    <property type="entry name" value="LysM"/>
    <property type="match status" value="1"/>
</dbReference>
<feature type="chain" id="PRO_5012656330" description="LysM domain-containing protein" evidence="4">
    <location>
        <begin position="18"/>
        <end position="351"/>
    </location>
</feature>
<evidence type="ECO:0000259" key="5">
    <source>
        <dbReference type="Pfam" id="PF01476"/>
    </source>
</evidence>
<reference evidence="6 7" key="1">
    <citation type="submission" date="2016-10" db="EMBL/GenBank/DDBJ databases">
        <title>Draft genome sequence of Coniochaeta ligniaria NRRL30616, a lignocellulolytic fungus for bioabatement of inhibitors in plant biomass hydrolysates.</title>
        <authorList>
            <consortium name="DOE Joint Genome Institute"/>
            <person name="Jimenez D.J."/>
            <person name="Hector R.E."/>
            <person name="Riley R."/>
            <person name="Sun H."/>
            <person name="Grigoriev I.V."/>
            <person name="Van Elsas J.D."/>
            <person name="Nichols N.N."/>
        </authorList>
    </citation>
    <scope>NUCLEOTIDE SEQUENCE [LARGE SCALE GENOMIC DNA]</scope>
    <source>
        <strain evidence="6 7">NRRL 30616</strain>
    </source>
</reference>
<comment type="similarity">
    <text evidence="3">Belongs to the secreted LysM effector family.</text>
</comment>
<keyword evidence="7" id="KW-1185">Reference proteome</keyword>
<evidence type="ECO:0000313" key="6">
    <source>
        <dbReference type="EMBL" id="OIW22415.1"/>
    </source>
</evidence>
<dbReference type="InterPro" id="IPR052210">
    <property type="entry name" value="LysM1-like"/>
</dbReference>
<gene>
    <name evidence="6" type="ORF">CONLIGDRAFT_587455</name>
</gene>
<evidence type="ECO:0000256" key="3">
    <source>
        <dbReference type="ARBA" id="ARBA00044955"/>
    </source>
</evidence>
<dbReference type="GO" id="GO:0008061">
    <property type="term" value="F:chitin binding"/>
    <property type="evidence" value="ECO:0007669"/>
    <property type="project" value="UniProtKB-KW"/>
</dbReference>
<evidence type="ECO:0000256" key="2">
    <source>
        <dbReference type="ARBA" id="ARBA00023026"/>
    </source>
</evidence>
<dbReference type="InterPro" id="IPR036779">
    <property type="entry name" value="LysM_dom_sf"/>
</dbReference>
<dbReference type="Gene3D" id="3.10.350.10">
    <property type="entry name" value="LysM domain"/>
    <property type="match status" value="1"/>
</dbReference>
<evidence type="ECO:0000256" key="1">
    <source>
        <dbReference type="ARBA" id="ARBA00022669"/>
    </source>
</evidence>
<proteinExistence type="inferred from homology"/>
<name>A0A1J7I453_9PEZI</name>
<dbReference type="PANTHER" id="PTHR34997:SF1">
    <property type="entry name" value="PEPTIDOGLYCAN-BINDING LYSIN DOMAIN"/>
    <property type="match status" value="1"/>
</dbReference>
<keyword evidence="1" id="KW-0147">Chitin-binding</keyword>
<dbReference type="PANTHER" id="PTHR34997">
    <property type="entry name" value="AM15"/>
    <property type="match status" value="1"/>
</dbReference>
<dbReference type="STRING" id="1408157.A0A1J7I453"/>
<accession>A0A1J7I453</accession>
<evidence type="ECO:0000256" key="4">
    <source>
        <dbReference type="SAM" id="SignalP"/>
    </source>
</evidence>
<evidence type="ECO:0000313" key="7">
    <source>
        <dbReference type="Proteomes" id="UP000182658"/>
    </source>
</evidence>
<dbReference type="AlphaFoldDB" id="A0A1J7I453"/>
<dbReference type="Proteomes" id="UP000182658">
    <property type="component" value="Unassembled WGS sequence"/>
</dbReference>
<sequence length="351" mass="37025">MLRLLVLGLLAVRLSQAQQVSFLNITAPYQNFAPTCISVLNQVVTCDPKVLDAGKDGGFTTDQILAAVCTTACANSLTTWVRRVAGACGTSRYTAGQASILATYMAQSVLENYSALCLKNPQGQFCNAVLGSAVLAIEMGTATTVASTVPSSLGCHTCAALLLSTRLQMPIGNGQTELKTQYASLTSSCKISSMSVTPLATTTTWVTMAPKATTTCSGDVYTLKAGDNCRSVSLGQGIATTSLLLANNLQAYCANFPTTGTICIPKAKKCKPYQLKVDLTDTCRTVAKEQGVSWVQIVSWNPEVGQYCENIDRLAKGSQIICVSTPGGAWINPSPQAPEPTTTSVEYVKDL</sequence>
<dbReference type="Pfam" id="PF01476">
    <property type="entry name" value="LysM"/>
    <property type="match status" value="1"/>
</dbReference>
<keyword evidence="4" id="KW-0732">Signal</keyword>
<dbReference type="InterPro" id="IPR018392">
    <property type="entry name" value="LysM"/>
</dbReference>
<dbReference type="OrthoDB" id="5985073at2759"/>
<feature type="domain" description="LysM" evidence="5">
    <location>
        <begin position="281"/>
        <end position="303"/>
    </location>
</feature>
<dbReference type="EMBL" id="KV875115">
    <property type="protein sequence ID" value="OIW22415.1"/>
    <property type="molecule type" value="Genomic_DNA"/>
</dbReference>
<organism evidence="6 7">
    <name type="scientific">Coniochaeta ligniaria NRRL 30616</name>
    <dbReference type="NCBI Taxonomy" id="1408157"/>
    <lineage>
        <taxon>Eukaryota</taxon>
        <taxon>Fungi</taxon>
        <taxon>Dikarya</taxon>
        <taxon>Ascomycota</taxon>
        <taxon>Pezizomycotina</taxon>
        <taxon>Sordariomycetes</taxon>
        <taxon>Sordariomycetidae</taxon>
        <taxon>Coniochaetales</taxon>
        <taxon>Coniochaetaceae</taxon>
        <taxon>Coniochaeta</taxon>
    </lineage>
</organism>
<protein>
    <recommendedName>
        <fullName evidence="5">LysM domain-containing protein</fullName>
    </recommendedName>
</protein>